<dbReference type="InterPro" id="IPR036865">
    <property type="entry name" value="CRAL-TRIO_dom_sf"/>
</dbReference>
<organism evidence="3 4">
    <name type="scientific">Larinioides sclopetarius</name>
    <dbReference type="NCBI Taxonomy" id="280406"/>
    <lineage>
        <taxon>Eukaryota</taxon>
        <taxon>Metazoa</taxon>
        <taxon>Ecdysozoa</taxon>
        <taxon>Arthropoda</taxon>
        <taxon>Chelicerata</taxon>
        <taxon>Arachnida</taxon>
        <taxon>Araneae</taxon>
        <taxon>Araneomorphae</taxon>
        <taxon>Entelegynae</taxon>
        <taxon>Araneoidea</taxon>
        <taxon>Araneidae</taxon>
        <taxon>Larinioides</taxon>
    </lineage>
</organism>
<feature type="domain" description="CRAL-TRIO" evidence="2">
    <location>
        <begin position="104"/>
        <end position="268"/>
    </location>
</feature>
<feature type="coiled-coil region" evidence="1">
    <location>
        <begin position="31"/>
        <end position="58"/>
    </location>
</feature>
<dbReference type="Pfam" id="PF00650">
    <property type="entry name" value="CRAL_TRIO"/>
    <property type="match status" value="1"/>
</dbReference>
<dbReference type="PANTHER" id="PTHR10174">
    <property type="entry name" value="ALPHA-TOCOPHEROL TRANSFER PROTEIN-RELATED"/>
    <property type="match status" value="1"/>
</dbReference>
<evidence type="ECO:0000313" key="4">
    <source>
        <dbReference type="Proteomes" id="UP001497382"/>
    </source>
</evidence>
<dbReference type="EMBL" id="CAXIEN010000084">
    <property type="protein sequence ID" value="CAL1275447.1"/>
    <property type="molecule type" value="Genomic_DNA"/>
</dbReference>
<gene>
    <name evidence="3" type="ORF">LARSCL_LOCUS8073</name>
</gene>
<dbReference type="CDD" id="cd00170">
    <property type="entry name" value="SEC14"/>
    <property type="match status" value="1"/>
</dbReference>
<dbReference type="Gene3D" id="1.10.8.20">
    <property type="entry name" value="N-terminal domain of phosphatidylinositol transfer protein sec14p"/>
    <property type="match status" value="1"/>
</dbReference>
<dbReference type="Gene3D" id="1.20.5.1200">
    <property type="entry name" value="Alpha-tocopherol transfer"/>
    <property type="match status" value="1"/>
</dbReference>
<dbReference type="PANTHER" id="PTHR10174:SF208">
    <property type="entry name" value="CRAL-TRIO DOMAIN-CONTAINING PROTEIN DDB_G0278031"/>
    <property type="match status" value="1"/>
</dbReference>
<evidence type="ECO:0000259" key="2">
    <source>
        <dbReference type="PROSITE" id="PS50191"/>
    </source>
</evidence>
<sequence>MSIQSLVIQNEEKELSFDMSYIPEFFRGKCEVELNETAERKKQSIQELRKMLENDKSTEKICFHSDLLVQYLRHSKYNTNKALNQLRNLNALRKKEVKMFQPIPDEYFSTKPSAKFLVVFPKRSPDGCTMVLFQIGKWDPNELAFEDFKRIILITFLQILRDPMTQINGFKIIHDFAGSRLEQIKYCTPQNLYFFYYVSIYCIPGRYKEIHFINETPVLRFLWTVIKRFLSDKIRNRVFFHSRTEELLNHFPKSALPAQYGGEILDIHEINFIETANKEQKENTVEGQPNFF</sequence>
<comment type="caution">
    <text evidence="3">The sequence shown here is derived from an EMBL/GenBank/DDBJ whole genome shotgun (WGS) entry which is preliminary data.</text>
</comment>
<dbReference type="GO" id="GO:1902936">
    <property type="term" value="F:phosphatidylinositol bisphosphate binding"/>
    <property type="evidence" value="ECO:0007669"/>
    <property type="project" value="TreeGrafter"/>
</dbReference>
<evidence type="ECO:0000256" key="1">
    <source>
        <dbReference type="SAM" id="Coils"/>
    </source>
</evidence>
<dbReference type="Gene3D" id="3.40.525.10">
    <property type="entry name" value="CRAL-TRIO lipid binding domain"/>
    <property type="match status" value="1"/>
</dbReference>
<evidence type="ECO:0000313" key="3">
    <source>
        <dbReference type="EMBL" id="CAL1275447.1"/>
    </source>
</evidence>
<proteinExistence type="predicted"/>
<dbReference type="PRINTS" id="PR00180">
    <property type="entry name" value="CRETINALDHBP"/>
</dbReference>
<dbReference type="InterPro" id="IPR001251">
    <property type="entry name" value="CRAL-TRIO_dom"/>
</dbReference>
<keyword evidence="4" id="KW-1185">Reference proteome</keyword>
<accession>A0AAV1ZUP4</accession>
<dbReference type="InterPro" id="IPR036273">
    <property type="entry name" value="CRAL/TRIO_N_dom_sf"/>
</dbReference>
<dbReference type="GO" id="GO:0016020">
    <property type="term" value="C:membrane"/>
    <property type="evidence" value="ECO:0007669"/>
    <property type="project" value="TreeGrafter"/>
</dbReference>
<dbReference type="PROSITE" id="PS50191">
    <property type="entry name" value="CRAL_TRIO"/>
    <property type="match status" value="1"/>
</dbReference>
<keyword evidence="1" id="KW-0175">Coiled coil</keyword>
<name>A0AAV1ZUP4_9ARAC</name>
<dbReference type="SUPFAM" id="SSF46938">
    <property type="entry name" value="CRAL/TRIO N-terminal domain"/>
    <property type="match status" value="1"/>
</dbReference>
<dbReference type="SUPFAM" id="SSF52087">
    <property type="entry name" value="CRAL/TRIO domain"/>
    <property type="match status" value="1"/>
</dbReference>
<protein>
    <recommendedName>
        <fullName evidence="2">CRAL-TRIO domain-containing protein</fullName>
    </recommendedName>
</protein>
<dbReference type="AlphaFoldDB" id="A0AAV1ZUP4"/>
<dbReference type="SMART" id="SM00516">
    <property type="entry name" value="SEC14"/>
    <property type="match status" value="1"/>
</dbReference>
<dbReference type="Proteomes" id="UP001497382">
    <property type="component" value="Unassembled WGS sequence"/>
</dbReference>
<reference evidence="3 4" key="1">
    <citation type="submission" date="2024-04" db="EMBL/GenBank/DDBJ databases">
        <authorList>
            <person name="Rising A."/>
            <person name="Reimegard J."/>
            <person name="Sonavane S."/>
            <person name="Akerstrom W."/>
            <person name="Nylinder S."/>
            <person name="Hedman E."/>
            <person name="Kallberg Y."/>
        </authorList>
    </citation>
    <scope>NUCLEOTIDE SEQUENCE [LARGE SCALE GENOMIC DNA]</scope>
</reference>